<dbReference type="NCBIfam" id="TIGR02872">
    <property type="entry name" value="spore_ytvI"/>
    <property type="match status" value="1"/>
</dbReference>
<evidence type="ECO:0000313" key="7">
    <source>
        <dbReference type="EMBL" id="KNE20771.1"/>
    </source>
</evidence>
<evidence type="ECO:0000256" key="3">
    <source>
        <dbReference type="ARBA" id="ARBA00022692"/>
    </source>
</evidence>
<keyword evidence="5 6" id="KW-0472">Membrane</keyword>
<reference evidence="8" key="1">
    <citation type="submission" date="2015-07" db="EMBL/GenBank/DDBJ databases">
        <title>Fjat-10053 dsm26.</title>
        <authorList>
            <person name="Liu B."/>
            <person name="Wang J."/>
            <person name="Zhu Y."/>
            <person name="Liu G."/>
            <person name="Chen Q."/>
            <person name="Chen Z."/>
            <person name="Lan J."/>
            <person name="Che J."/>
            <person name="Ge C."/>
            <person name="Shi H."/>
            <person name="Pan Z."/>
            <person name="Liu X."/>
        </authorList>
    </citation>
    <scope>NUCLEOTIDE SEQUENCE [LARGE SCALE GENOMIC DNA]</scope>
    <source>
        <strain evidence="8">DSM 26</strain>
    </source>
</reference>
<dbReference type="PANTHER" id="PTHR21716:SF68">
    <property type="entry name" value="TRANSPORT PROTEIN YTVI-RELATED"/>
    <property type="match status" value="1"/>
</dbReference>
<accession>A0A0L0QQE2</accession>
<dbReference type="PATRIC" id="fig|1473.5.peg.2946"/>
<gene>
    <name evidence="7" type="ORF">AFK71_20845</name>
</gene>
<dbReference type="GO" id="GO:0016020">
    <property type="term" value="C:membrane"/>
    <property type="evidence" value="ECO:0007669"/>
    <property type="project" value="UniProtKB-SubCell"/>
</dbReference>
<dbReference type="RefSeq" id="WP_050353355.1">
    <property type="nucleotide sequence ID" value="NZ_BOSN01000009.1"/>
</dbReference>
<dbReference type="GeneID" id="66869992"/>
<feature type="transmembrane region" description="Helical" evidence="6">
    <location>
        <begin position="172"/>
        <end position="191"/>
    </location>
</feature>
<evidence type="ECO:0000256" key="5">
    <source>
        <dbReference type="ARBA" id="ARBA00023136"/>
    </source>
</evidence>
<dbReference type="EMBL" id="LGTO01000007">
    <property type="protein sequence ID" value="KNE20771.1"/>
    <property type="molecule type" value="Genomic_DNA"/>
</dbReference>
<feature type="transmembrane region" description="Helical" evidence="6">
    <location>
        <begin position="62"/>
        <end position="84"/>
    </location>
</feature>
<comment type="caution">
    <text evidence="7">The sequence shown here is derived from an EMBL/GenBank/DDBJ whole genome shotgun (WGS) entry which is preliminary data.</text>
</comment>
<evidence type="ECO:0000256" key="6">
    <source>
        <dbReference type="SAM" id="Phobius"/>
    </source>
</evidence>
<sequence length="368" mass="41541">MYKPILSIVLRFASIVACIILSYVLLTASFAYLYPLVIASILAAGIHPIASFMEEKLKFPRMMAVIGTMLFLFATISSILFILFSEFMQGTLFLAAQLPDYIQTFSHYVTNIMEQKIIPMYEKITSYLQALNPSQQEAVSKSIQQFTLKISTTLSESLQTFLLRIPAVFTTLPNSFTVMIFILLATFLIAIDYKKLTAFGKELIPQSFQTKIKNIQKQFKKTIAAYIKAQFILVLISAFLVYIGLKILQINHAFTISLYVALIDLIPYIGSGVIFFPWMIYLFIVGDYSLTIQLAILYGLIIIIRQLIEPKILSSSMGIHPLIALITLFIGLQLWGIIGFIIAPVILISINAFYQAGTFHDIWKFIKG</sequence>
<dbReference type="Proteomes" id="UP000036780">
    <property type="component" value="Unassembled WGS sequence"/>
</dbReference>
<proteinExistence type="inferred from homology"/>
<feature type="transmembrane region" description="Helical" evidence="6">
    <location>
        <begin position="223"/>
        <end position="245"/>
    </location>
</feature>
<evidence type="ECO:0000313" key="8">
    <source>
        <dbReference type="Proteomes" id="UP000036780"/>
    </source>
</evidence>
<comment type="similarity">
    <text evidence="2">Belongs to the autoinducer-2 exporter (AI-2E) (TC 2.A.86) family.</text>
</comment>
<dbReference type="PANTHER" id="PTHR21716">
    <property type="entry name" value="TRANSMEMBRANE PROTEIN"/>
    <property type="match status" value="1"/>
</dbReference>
<keyword evidence="4 6" id="KW-1133">Transmembrane helix</keyword>
<feature type="transmembrane region" description="Helical" evidence="6">
    <location>
        <begin position="5"/>
        <end position="26"/>
    </location>
</feature>
<evidence type="ECO:0008006" key="9">
    <source>
        <dbReference type="Google" id="ProtNLM"/>
    </source>
</evidence>
<evidence type="ECO:0000256" key="4">
    <source>
        <dbReference type="ARBA" id="ARBA00022989"/>
    </source>
</evidence>
<keyword evidence="8" id="KW-1185">Reference proteome</keyword>
<dbReference type="GO" id="GO:0055085">
    <property type="term" value="P:transmembrane transport"/>
    <property type="evidence" value="ECO:0007669"/>
    <property type="project" value="TreeGrafter"/>
</dbReference>
<feature type="transmembrane region" description="Helical" evidence="6">
    <location>
        <begin position="265"/>
        <end position="283"/>
    </location>
</feature>
<dbReference type="Pfam" id="PF01594">
    <property type="entry name" value="AI-2E_transport"/>
    <property type="match status" value="1"/>
</dbReference>
<dbReference type="OrthoDB" id="9774361at2"/>
<dbReference type="InterPro" id="IPR014227">
    <property type="entry name" value="YtvI-like"/>
</dbReference>
<dbReference type="AlphaFoldDB" id="A0A0L0QQE2"/>
<name>A0A0L0QQE2_VIRPA</name>
<protein>
    <recommendedName>
        <fullName evidence="9">Sporulation integral membrane protein YtvI</fullName>
    </recommendedName>
</protein>
<keyword evidence="3 6" id="KW-0812">Transmembrane</keyword>
<feature type="transmembrane region" description="Helical" evidence="6">
    <location>
        <begin position="32"/>
        <end position="50"/>
    </location>
</feature>
<dbReference type="InterPro" id="IPR002549">
    <property type="entry name" value="AI-2E-like"/>
</dbReference>
<feature type="transmembrane region" description="Helical" evidence="6">
    <location>
        <begin position="328"/>
        <end position="354"/>
    </location>
</feature>
<evidence type="ECO:0000256" key="1">
    <source>
        <dbReference type="ARBA" id="ARBA00004141"/>
    </source>
</evidence>
<comment type="subcellular location">
    <subcellularLocation>
        <location evidence="1">Membrane</location>
        <topology evidence="1">Multi-pass membrane protein</topology>
    </subcellularLocation>
</comment>
<organism evidence="7 8">
    <name type="scientific">Virgibacillus pantothenticus</name>
    <dbReference type="NCBI Taxonomy" id="1473"/>
    <lineage>
        <taxon>Bacteria</taxon>
        <taxon>Bacillati</taxon>
        <taxon>Bacillota</taxon>
        <taxon>Bacilli</taxon>
        <taxon>Bacillales</taxon>
        <taxon>Bacillaceae</taxon>
        <taxon>Virgibacillus</taxon>
    </lineage>
</organism>
<evidence type="ECO:0000256" key="2">
    <source>
        <dbReference type="ARBA" id="ARBA00009773"/>
    </source>
</evidence>
<feature type="transmembrane region" description="Helical" evidence="6">
    <location>
        <begin position="290"/>
        <end position="308"/>
    </location>
</feature>